<dbReference type="PANTHER" id="PTHR12338">
    <property type="entry name" value="AUTOTRANSPORTER"/>
    <property type="match status" value="1"/>
</dbReference>
<dbReference type="Pfam" id="PF18657">
    <property type="entry name" value="YDG"/>
    <property type="match status" value="3"/>
</dbReference>
<dbReference type="SMART" id="SM00912">
    <property type="entry name" value="Haemagg_act"/>
    <property type="match status" value="1"/>
</dbReference>
<reference evidence="6" key="1">
    <citation type="journal article" date="2017" name="Appl. Environ. Microbiol.">
        <title>Microdiversification of a pelagic Polynucleobacter species is mainly driven by acquisition of genomic islands from a partially interspecific gene pool.</title>
        <authorList>
            <person name="Hoetzinger M."/>
            <person name="Hahn M.W."/>
            <person name="Jezberova J."/>
            <person name="Schmidt J."/>
            <person name="Koll U."/>
        </authorList>
    </citation>
    <scope>NUCLEOTIDE SEQUENCE</scope>
    <source>
        <strain evidence="6">MWH-RechtKol4</strain>
    </source>
</reference>
<evidence type="ECO:0000259" key="5">
    <source>
        <dbReference type="SMART" id="SM00912"/>
    </source>
</evidence>
<protein>
    <recommendedName>
        <fullName evidence="5">Filamentous haemagglutinin FhaB/tRNA nuclease CdiA-like TPS domain-containing protein</fullName>
    </recommendedName>
</protein>
<dbReference type="InterPro" id="IPR041248">
    <property type="entry name" value="YDG"/>
</dbReference>
<dbReference type="EMBL" id="CP015017">
    <property type="protein sequence ID" value="APC00747.1"/>
    <property type="molecule type" value="Genomic_DNA"/>
</dbReference>
<evidence type="ECO:0000256" key="3">
    <source>
        <dbReference type="ARBA" id="ARBA00022729"/>
    </source>
</evidence>
<keyword evidence="2" id="KW-0964">Secreted</keyword>
<evidence type="ECO:0000313" key="7">
    <source>
        <dbReference type="Proteomes" id="UP000182060"/>
    </source>
</evidence>
<dbReference type="GO" id="GO:0005576">
    <property type="term" value="C:extracellular region"/>
    <property type="evidence" value="ECO:0007669"/>
    <property type="project" value="UniProtKB-SubCell"/>
</dbReference>
<evidence type="ECO:0000256" key="1">
    <source>
        <dbReference type="ARBA" id="ARBA00004613"/>
    </source>
</evidence>
<comment type="subcellular location">
    <subcellularLocation>
        <location evidence="1">Secreted</location>
    </subcellularLocation>
</comment>
<feature type="signal peptide" evidence="4">
    <location>
        <begin position="1"/>
        <end position="35"/>
    </location>
</feature>
<feature type="domain" description="Filamentous haemagglutinin FhaB/tRNA nuclease CdiA-like TPS" evidence="5">
    <location>
        <begin position="33"/>
        <end position="145"/>
    </location>
</feature>
<dbReference type="Pfam" id="PF05860">
    <property type="entry name" value="TPS"/>
    <property type="match status" value="1"/>
</dbReference>
<dbReference type="RefSeq" id="WP_071538917.1">
    <property type="nucleotide sequence ID" value="NZ_CP015016.1"/>
</dbReference>
<feature type="chain" id="PRO_5042053959" description="Filamentous haemagglutinin FhaB/tRNA nuclease CdiA-like TPS domain-containing protein" evidence="4">
    <location>
        <begin position="36"/>
        <end position="939"/>
    </location>
</feature>
<dbReference type="AlphaFoldDB" id="A0AAC9NIB1"/>
<dbReference type="SUPFAM" id="SSF51126">
    <property type="entry name" value="Pectin lyase-like"/>
    <property type="match status" value="1"/>
</dbReference>
<evidence type="ECO:0000256" key="4">
    <source>
        <dbReference type="SAM" id="SignalP"/>
    </source>
</evidence>
<dbReference type="Proteomes" id="UP000182060">
    <property type="component" value="Chromosome"/>
</dbReference>
<organism evidence="6 7">
    <name type="scientific">Polynucleobacter asymbioticus</name>
    <dbReference type="NCBI Taxonomy" id="576611"/>
    <lineage>
        <taxon>Bacteria</taxon>
        <taxon>Pseudomonadati</taxon>
        <taxon>Pseudomonadota</taxon>
        <taxon>Betaproteobacteria</taxon>
        <taxon>Burkholderiales</taxon>
        <taxon>Burkholderiaceae</taxon>
        <taxon>Polynucleobacter</taxon>
    </lineage>
</organism>
<name>A0AAC9NIB1_9BURK</name>
<dbReference type="InterPro" id="IPR008638">
    <property type="entry name" value="FhaB/CdiA-like_TPS"/>
</dbReference>
<dbReference type="InterPro" id="IPR050909">
    <property type="entry name" value="Bact_Autotransporter_VF"/>
</dbReference>
<accession>A0AAC9NIB1</accession>
<sequence length="939" mass="94154">MNITKHLNTNKPHPRFTLKRIAFAVVLSVASMAQGAPVGGVVVGGGANISSAGSNTTIVQSTPKAIINWQGFSIAPTESVRFIQPSSSAIILNRVMGPEASSILGNLSANGRVFLINPNGILFGKGSQVNVGGMVASTLGISDANFIAGNYQFSGNSQATLINQGALGTNADAGYIALLGANVSNNGLISARLGTVALAAGNAITLDLAGDNLLKVSIDQGAMNALVSNGYLIIADGGQVLMTAKGAGTLLSNTVNNTGVIQAQSIESHNGSIILSSGSESGITNVSGLLDASGLDTGQTGGSVQALGSTVNLVNANINASGNAGGGLVLVGGNFKGSGPQANSLNTNMDSASIINASAIEAGDGGKIALWSDGTTVVGGTLLAQGGRQSGNGGYVETSGKTVVLNQTAYINTLAPHGKTGMWLLDPVDWTIATTGGDETPGQVATSLASTDALISATNNIYVNDAVTWSTPQTLTLQAGNDVHINAAITGSTAGAKLVLISGNDIFTSSDGVLTSSGAANQINMTAVHDISAIGAMTSSSGTSNFINLIAGNNVTVGTVTAGGVVTLISGNNGSGSGTVVINTVITTPNTTIRFNPASYSDTNSDVAAYALKTSSPAPDIKAWVFLQGKDKVYDQNKTATIVFKGTPTNASAVTLIAGTATFDTKDAGNTKPVTYSGYSLGGVSTNLALFSTAGTTTASITQAPLTVSALGTNKQYDTTRTDTVTLASNQLSGDVLILGNSAATFADKNVGTNKSVAVSGITVTGTDAGNYLLGNTTASTTASITQAPLTVSALGTNKQYDGNTLDTVSLSSNALSGDVVIPHNLSANFLDPFIGNNKIVNVLGISITGIDAANYTANSSAATTANITAVNPTPDPIAPSVKTVIPIIAVVPIIQGIPPLATEEGVLSTQPLSDPSTLQSLFPPPLVIPVLAPKQGRN</sequence>
<gene>
    <name evidence="6" type="ORF">AOC25_03440</name>
</gene>
<dbReference type="InterPro" id="IPR011050">
    <property type="entry name" value="Pectin_lyase_fold/virulence"/>
</dbReference>
<dbReference type="PANTHER" id="PTHR12338:SF8">
    <property type="entry name" value="HEME_HEMOPEXIN-BINDING PROTEIN"/>
    <property type="match status" value="1"/>
</dbReference>
<dbReference type="NCBIfam" id="TIGR01901">
    <property type="entry name" value="adhes_NPXG"/>
    <property type="match status" value="1"/>
</dbReference>
<evidence type="ECO:0000313" key="6">
    <source>
        <dbReference type="EMBL" id="APC00747.1"/>
    </source>
</evidence>
<dbReference type="Gene3D" id="2.160.20.10">
    <property type="entry name" value="Single-stranded right-handed beta-helix, Pectin lyase-like"/>
    <property type="match status" value="1"/>
</dbReference>
<proteinExistence type="predicted"/>
<dbReference type="InterPro" id="IPR012334">
    <property type="entry name" value="Pectin_lyas_fold"/>
</dbReference>
<evidence type="ECO:0000256" key="2">
    <source>
        <dbReference type="ARBA" id="ARBA00022525"/>
    </source>
</evidence>
<keyword evidence="3 4" id="KW-0732">Signal</keyword>